<dbReference type="CDD" id="cd20301">
    <property type="entry name" value="cupin_ChrR"/>
    <property type="match status" value="1"/>
</dbReference>
<dbReference type="InterPro" id="IPR011051">
    <property type="entry name" value="RmlC_Cupin_sf"/>
</dbReference>
<dbReference type="InterPro" id="IPR014710">
    <property type="entry name" value="RmlC-like_jellyroll"/>
</dbReference>
<proteinExistence type="predicted"/>
<keyword evidence="3" id="KW-1185">Reference proteome</keyword>
<evidence type="ECO:0000313" key="2">
    <source>
        <dbReference type="EMBL" id="MEM0515828.1"/>
    </source>
</evidence>
<dbReference type="Gene3D" id="2.60.120.10">
    <property type="entry name" value="Jelly Rolls"/>
    <property type="match status" value="1"/>
</dbReference>
<protein>
    <submittedName>
        <fullName evidence="2">ChrR family anti-sigma-E factor</fullName>
    </submittedName>
</protein>
<dbReference type="Proteomes" id="UP001447008">
    <property type="component" value="Unassembled WGS sequence"/>
</dbReference>
<feature type="domain" description="ChrR-like cupin" evidence="1">
    <location>
        <begin position="138"/>
        <end position="204"/>
    </location>
</feature>
<dbReference type="RefSeq" id="WP_342678805.1">
    <property type="nucleotide sequence ID" value="NZ_JBCGCU010000010.1"/>
</dbReference>
<dbReference type="InterPro" id="IPR012807">
    <property type="entry name" value="Anti-sigma_ChrR"/>
</dbReference>
<dbReference type="Pfam" id="PF12973">
    <property type="entry name" value="Cupin_7"/>
    <property type="match status" value="1"/>
</dbReference>
<dbReference type="InterPro" id="IPR025979">
    <property type="entry name" value="ChrR-like_cupin_dom"/>
</dbReference>
<dbReference type="InterPro" id="IPR041916">
    <property type="entry name" value="Anti_sigma_zinc_sf"/>
</dbReference>
<dbReference type="EMBL" id="JBCGCU010000010">
    <property type="protein sequence ID" value="MEM0515828.1"/>
    <property type="molecule type" value="Genomic_DNA"/>
</dbReference>
<dbReference type="SUPFAM" id="SSF51182">
    <property type="entry name" value="RmlC-like cupins"/>
    <property type="match status" value="1"/>
</dbReference>
<evidence type="ECO:0000259" key="1">
    <source>
        <dbReference type="Pfam" id="PF12973"/>
    </source>
</evidence>
<reference evidence="2 3" key="1">
    <citation type="submission" date="2024-03" db="EMBL/GenBank/DDBJ databases">
        <title>Pseudoalteromonas qingdaonensis sp. nov., isolated from the intestines of marine benthic organisms.</title>
        <authorList>
            <person name="Lin X."/>
            <person name="Fang S."/>
            <person name="Hu X."/>
        </authorList>
    </citation>
    <scope>NUCLEOTIDE SEQUENCE [LARGE SCALE GENOMIC DNA]</scope>
    <source>
        <strain evidence="2 3">YIC-827</strain>
    </source>
</reference>
<gene>
    <name evidence="2" type="ORF">WCN91_10465</name>
</gene>
<evidence type="ECO:0000313" key="3">
    <source>
        <dbReference type="Proteomes" id="UP001447008"/>
    </source>
</evidence>
<accession>A0ABU9N0M4</accession>
<name>A0ABU9N0M4_9GAMM</name>
<organism evidence="2 3">
    <name type="scientific">Pseudoalteromonas qingdaonensis</name>
    <dbReference type="NCBI Taxonomy" id="3131913"/>
    <lineage>
        <taxon>Bacteria</taxon>
        <taxon>Pseudomonadati</taxon>
        <taxon>Pseudomonadota</taxon>
        <taxon>Gammaproteobacteria</taxon>
        <taxon>Alteromonadales</taxon>
        <taxon>Pseudoalteromonadaceae</taxon>
        <taxon>Pseudoalteromonas</taxon>
    </lineage>
</organism>
<sequence>MIKYHPNSELLLQYVQGALPASISVAIASHLELCTHCAEYTATVEGQCAHSAFAEEAMEDMSLVEVKECDEELGDEFANMMADITADDLRDDFSIASSKELRFGDKTITLPRALSHIGMGRFMQAGKLARSRLELDEGSMRTSLLYIAPGGTIPEHTHTGFELTLLLDGSFSDELGTYEAGDFMWLDHRHQHTPYTEEGCLCLAVVNSALHFNKGLSKLLNPIGELIY</sequence>
<comment type="caution">
    <text evidence="2">The sequence shown here is derived from an EMBL/GenBank/DDBJ whole genome shotgun (WGS) entry which is preliminary data.</text>
</comment>
<dbReference type="Gene3D" id="1.10.10.1320">
    <property type="entry name" value="Anti-sigma factor, zinc-finger domain"/>
    <property type="match status" value="1"/>
</dbReference>
<dbReference type="NCBIfam" id="TIGR02451">
    <property type="entry name" value="anti_sig_ChrR"/>
    <property type="match status" value="1"/>
</dbReference>